<proteinExistence type="predicted"/>
<evidence type="ECO:0000313" key="1">
    <source>
        <dbReference type="EMBL" id="KNE02425.1"/>
    </source>
</evidence>
<dbReference type="AlphaFoldDB" id="A0A0L0P851"/>
<dbReference type="VEuPathDB" id="FungiDB:QG37_00227"/>
<accession>A0A0L0P851</accession>
<sequence length="64" mass="7080">MKFQTQNGTFHQVLPLCRVPGYLGDYHLHGGLTLDCAKAMVGKVETGGQVERKVLKIVIVSYSF</sequence>
<gene>
    <name evidence="1" type="ORF">QG37_00227</name>
</gene>
<comment type="caution">
    <text evidence="1">The sequence shown here is derived from an EMBL/GenBank/DDBJ whole genome shotgun (WGS) entry which is preliminary data.</text>
</comment>
<reference evidence="2" key="1">
    <citation type="journal article" date="2015" name="BMC Genomics">
        <title>Draft genome of a commonly misdiagnosed multidrug resistant pathogen Candida auris.</title>
        <authorList>
            <person name="Chatterjee S."/>
            <person name="Alampalli S.V."/>
            <person name="Nageshan R.K."/>
            <person name="Chettiar S.T."/>
            <person name="Joshi S."/>
            <person name="Tatu U.S."/>
        </authorList>
    </citation>
    <scope>NUCLEOTIDE SEQUENCE [LARGE SCALE GENOMIC DNA]</scope>
    <source>
        <strain evidence="2">6684</strain>
    </source>
</reference>
<dbReference type="Proteomes" id="UP000037122">
    <property type="component" value="Unassembled WGS sequence"/>
</dbReference>
<evidence type="ECO:0000313" key="2">
    <source>
        <dbReference type="Proteomes" id="UP000037122"/>
    </source>
</evidence>
<dbReference type="EMBL" id="LGST01000003">
    <property type="protein sequence ID" value="KNE02425.1"/>
    <property type="molecule type" value="Genomic_DNA"/>
</dbReference>
<name>A0A0L0P851_CANAR</name>
<organism evidence="1 2">
    <name type="scientific">Candidozyma auris</name>
    <name type="common">Yeast</name>
    <name type="synonym">Candida auris</name>
    <dbReference type="NCBI Taxonomy" id="498019"/>
    <lineage>
        <taxon>Eukaryota</taxon>
        <taxon>Fungi</taxon>
        <taxon>Dikarya</taxon>
        <taxon>Ascomycota</taxon>
        <taxon>Saccharomycotina</taxon>
        <taxon>Pichiomycetes</taxon>
        <taxon>Metschnikowiaceae</taxon>
        <taxon>Candidozyma</taxon>
    </lineage>
</organism>
<protein>
    <submittedName>
        <fullName evidence="1">Uncharacterized protein</fullName>
    </submittedName>
</protein>